<accession>A0A5J4VZ36</accession>
<dbReference type="Proteomes" id="UP000324800">
    <property type="component" value="Unassembled WGS sequence"/>
</dbReference>
<gene>
    <name evidence="1" type="ORF">EZS28_016967</name>
    <name evidence="2" type="ORF">EZS28_016970</name>
</gene>
<organism evidence="2 3">
    <name type="scientific">Streblomastix strix</name>
    <dbReference type="NCBI Taxonomy" id="222440"/>
    <lineage>
        <taxon>Eukaryota</taxon>
        <taxon>Metamonada</taxon>
        <taxon>Preaxostyla</taxon>
        <taxon>Oxymonadida</taxon>
        <taxon>Streblomastigidae</taxon>
        <taxon>Streblomastix</taxon>
    </lineage>
</organism>
<dbReference type="OrthoDB" id="5970at2759"/>
<dbReference type="InterPro" id="IPR035979">
    <property type="entry name" value="RBD_domain_sf"/>
</dbReference>
<dbReference type="Gene3D" id="3.30.70.330">
    <property type="match status" value="1"/>
</dbReference>
<evidence type="ECO:0000313" key="3">
    <source>
        <dbReference type="Proteomes" id="UP000324800"/>
    </source>
</evidence>
<evidence type="ECO:0008006" key="4">
    <source>
        <dbReference type="Google" id="ProtNLM"/>
    </source>
</evidence>
<dbReference type="EMBL" id="SNRW01004348">
    <property type="protein sequence ID" value="KAA6387506.1"/>
    <property type="molecule type" value="Genomic_DNA"/>
</dbReference>
<dbReference type="AlphaFoldDB" id="A0A5J4VZ36"/>
<sequence length="203" mass="23418">MFNKFNSTSCNIPKNQPLGKPIYGIISFSNEIDSRIAIEQINGKYIDGYKVEMSYNQLRQRAQSAQLQRNSNEFTLQHNQQQKSDRAAFDERFEINTGIWAFTAKCRRVKYGIGIGIIDARQNDIQHPFDYINTRDNNTICFIGQTPYIKGKSKLGSGCNELKQGDELFFGSKDSEWEFISLEKLAQGVDLSKIEQRRRYTYG</sequence>
<dbReference type="SUPFAM" id="SSF54928">
    <property type="entry name" value="RNA-binding domain, RBD"/>
    <property type="match status" value="1"/>
</dbReference>
<dbReference type="InterPro" id="IPR012677">
    <property type="entry name" value="Nucleotide-bd_a/b_plait_sf"/>
</dbReference>
<name>A0A5J4VZ36_9EUKA</name>
<comment type="caution">
    <text evidence="2">The sequence shown here is derived from an EMBL/GenBank/DDBJ whole genome shotgun (WGS) entry which is preliminary data.</text>
</comment>
<dbReference type="GO" id="GO:0003676">
    <property type="term" value="F:nucleic acid binding"/>
    <property type="evidence" value="ECO:0007669"/>
    <property type="project" value="InterPro"/>
</dbReference>
<reference evidence="2 3" key="1">
    <citation type="submission" date="2019-03" db="EMBL/GenBank/DDBJ databases">
        <title>Single cell metagenomics reveals metabolic interactions within the superorganism composed of flagellate Streblomastix strix and complex community of Bacteroidetes bacteria on its surface.</title>
        <authorList>
            <person name="Treitli S.C."/>
            <person name="Kolisko M."/>
            <person name="Husnik F."/>
            <person name="Keeling P."/>
            <person name="Hampl V."/>
        </authorList>
    </citation>
    <scope>NUCLEOTIDE SEQUENCE [LARGE SCALE GENOMIC DNA]</scope>
    <source>
        <strain evidence="2">ST1C</strain>
    </source>
</reference>
<evidence type="ECO:0000313" key="2">
    <source>
        <dbReference type="EMBL" id="KAA6387506.1"/>
    </source>
</evidence>
<proteinExistence type="predicted"/>
<dbReference type="EMBL" id="SNRW01004348">
    <property type="protein sequence ID" value="KAA6387503.1"/>
    <property type="molecule type" value="Genomic_DNA"/>
</dbReference>
<dbReference type="CDD" id="cd00590">
    <property type="entry name" value="RRM_SF"/>
    <property type="match status" value="1"/>
</dbReference>
<evidence type="ECO:0000313" key="1">
    <source>
        <dbReference type="EMBL" id="KAA6387503.1"/>
    </source>
</evidence>
<protein>
    <recommendedName>
        <fullName evidence="4">RRM domain-containing protein</fullName>
    </recommendedName>
</protein>